<proteinExistence type="predicted"/>
<organism evidence="4 5">
    <name type="scientific">Microcebus murinus</name>
    <name type="common">Gray mouse lemur</name>
    <name type="synonym">Lemur murinus</name>
    <dbReference type="NCBI Taxonomy" id="30608"/>
    <lineage>
        <taxon>Eukaryota</taxon>
        <taxon>Metazoa</taxon>
        <taxon>Chordata</taxon>
        <taxon>Craniata</taxon>
        <taxon>Vertebrata</taxon>
        <taxon>Euteleostomi</taxon>
        <taxon>Mammalia</taxon>
        <taxon>Eutheria</taxon>
        <taxon>Euarchontoglires</taxon>
        <taxon>Primates</taxon>
        <taxon>Strepsirrhini</taxon>
        <taxon>Lemuriformes</taxon>
        <taxon>Cheirogaleidae</taxon>
        <taxon>Microcebus</taxon>
    </lineage>
</organism>
<accession>A0A8B7HKK1</accession>
<protein>
    <submittedName>
        <fullName evidence="4">Secreted LY6/PLAUR domain containing 1</fullName>
    </submittedName>
</protein>
<dbReference type="Gene3D" id="2.10.60.10">
    <property type="entry name" value="CD59"/>
    <property type="match status" value="1"/>
</dbReference>
<gene>
    <name evidence="4" type="primary">SLURP1</name>
</gene>
<dbReference type="GO" id="GO:0007626">
    <property type="term" value="P:locomotory behavior"/>
    <property type="evidence" value="ECO:0007669"/>
    <property type="project" value="Ensembl"/>
</dbReference>
<evidence type="ECO:0000256" key="2">
    <source>
        <dbReference type="SAM" id="SignalP"/>
    </source>
</evidence>
<evidence type="ECO:0000313" key="4">
    <source>
        <dbReference type="Ensembl" id="ENSMICP00000041258.1"/>
    </source>
</evidence>
<evidence type="ECO:0000256" key="1">
    <source>
        <dbReference type="ARBA" id="ARBA00022729"/>
    </source>
</evidence>
<dbReference type="GeneTree" id="ENSGT00940000162933"/>
<dbReference type="GO" id="GO:0010839">
    <property type="term" value="P:negative regulation of keratinocyte proliferation"/>
    <property type="evidence" value="ECO:0007669"/>
    <property type="project" value="Ensembl"/>
</dbReference>
<dbReference type="AlphaFoldDB" id="A0A8B7HKK1"/>
<dbReference type="Pfam" id="PF00021">
    <property type="entry name" value="UPAR_LY6"/>
    <property type="match status" value="1"/>
</dbReference>
<dbReference type="PANTHER" id="PTHR16983:SF16">
    <property type="entry name" value="UPAR_LY6 DOMAIN-CONTAINING PROTEIN"/>
    <property type="match status" value="1"/>
</dbReference>
<feature type="signal peptide" evidence="2">
    <location>
        <begin position="1"/>
        <end position="22"/>
    </location>
</feature>
<reference evidence="4" key="1">
    <citation type="submission" date="2016-12" db="EMBL/GenBank/DDBJ databases">
        <title>Mouse lemur reference genome and diversity panel.</title>
        <authorList>
            <person name="Harris R."/>
            <person name="Larsen P."/>
            <person name="Liu Y."/>
            <person name="Hughes D.S."/>
            <person name="Murali S."/>
            <person name="Raveendran M."/>
            <person name="Korchina V."/>
            <person name="Wang M."/>
            <person name="Jhangiani S."/>
            <person name="Bandaranaike D."/>
            <person name="Bellair M."/>
            <person name="Blankenburg K."/>
            <person name="Chao H."/>
            <person name="Dahdouli M."/>
            <person name="Dinh H."/>
            <person name="Doddapaneni H."/>
            <person name="English A."/>
            <person name="Firestine M."/>
            <person name="Gnanaolivu R."/>
            <person name="Gross S."/>
            <person name="Hernandez B."/>
            <person name="Javaid M."/>
            <person name="Jayaseelan J."/>
            <person name="Jones J."/>
            <person name="Khan Z."/>
            <person name="Kovar C."/>
            <person name="Kurapati P."/>
            <person name="Le B."/>
            <person name="Lee S."/>
            <person name="Li M."/>
            <person name="Mathew T."/>
            <person name="Narasimhan A."/>
            <person name="Ngo D."/>
            <person name="Nguyen L."/>
            <person name="Okwuonu G."/>
            <person name="Ongeri F."/>
            <person name="Osuji N."/>
            <person name="Pu L.-L."/>
            <person name="Puazo M."/>
            <person name="Quiroz J."/>
            <person name="Raj R."/>
            <person name="Rajbhandari K."/>
            <person name="Reid J.G."/>
            <person name="Santibanez J."/>
            <person name="Sexton D."/>
            <person name="Skinner E."/>
            <person name="Vee V."/>
            <person name="Weissenberger G."/>
            <person name="Wu Y."/>
            <person name="Xin Y."/>
            <person name="Han Y."/>
            <person name="Campbell C."/>
            <person name="Brown A."/>
            <person name="Sullivan B."/>
            <person name="Shelton J."/>
            <person name="Brown S."/>
            <person name="Dudchenko O."/>
            <person name="Machol I."/>
            <person name="Durand N."/>
            <person name="Shamim M."/>
            <person name="Lieberman A."/>
            <person name="Muzny D.M."/>
            <person name="Richards S."/>
            <person name="Yoder A."/>
            <person name="Worley K.C."/>
            <person name="Rogers J."/>
            <person name="Gibbs R.A."/>
        </authorList>
    </citation>
    <scope>NUCLEOTIDE SEQUENCE [LARGE SCALE GENOMIC DNA]</scope>
</reference>
<dbReference type="EMBL" id="ABDC03013485">
    <property type="status" value="NOT_ANNOTATED_CDS"/>
    <property type="molecule type" value="Genomic_DNA"/>
</dbReference>
<sequence>MASCWAVQLLLMAAWSVGYGEAFRCYTCEHPTAISSCKNITYCKPEDTACKTELVTVESEFPFNQSPVVSRSCSTSCIATDPDSIGAAHPIFCCFRDLCNS</sequence>
<dbReference type="KEGG" id="mmur:105881105"/>
<dbReference type="RefSeq" id="XP_012638031.1">
    <property type="nucleotide sequence ID" value="XM_012782577.1"/>
</dbReference>
<name>A0A8B7HKK1_MICMU</name>
<dbReference type="InterPro" id="IPR045860">
    <property type="entry name" value="Snake_toxin-like_sf"/>
</dbReference>
<dbReference type="FunFam" id="2.10.60.10:FF:000003">
    <property type="entry name" value="lymphocyte antigen 6E isoform X1"/>
    <property type="match status" value="1"/>
</dbReference>
<evidence type="ECO:0000259" key="3">
    <source>
        <dbReference type="Pfam" id="PF00021"/>
    </source>
</evidence>
<dbReference type="Proteomes" id="UP000694394">
    <property type="component" value="Chromosome 9"/>
</dbReference>
<dbReference type="SUPFAM" id="SSF57302">
    <property type="entry name" value="Snake toxin-like"/>
    <property type="match status" value="1"/>
</dbReference>
<dbReference type="InterPro" id="IPR016054">
    <property type="entry name" value="LY6_UPA_recep-like"/>
</dbReference>
<keyword evidence="5" id="KW-1185">Reference proteome</keyword>
<dbReference type="GO" id="GO:0050884">
    <property type="term" value="P:neuromuscular process controlling posture"/>
    <property type="evidence" value="ECO:0007669"/>
    <property type="project" value="Ensembl"/>
</dbReference>
<feature type="domain" description="UPAR/Ly6" evidence="3">
    <location>
        <begin position="22"/>
        <end position="101"/>
    </location>
</feature>
<dbReference type="InterPro" id="IPR051110">
    <property type="entry name" value="Ly-6/neurotoxin-like_GPI-ap"/>
</dbReference>
<dbReference type="GO" id="GO:0030549">
    <property type="term" value="F:acetylcholine receptor activator activity"/>
    <property type="evidence" value="ECO:0007669"/>
    <property type="project" value="Ensembl"/>
</dbReference>
<dbReference type="GO" id="GO:0038195">
    <property type="term" value="P:urokinase plasminogen activator signaling pathway"/>
    <property type="evidence" value="ECO:0007669"/>
    <property type="project" value="Ensembl"/>
</dbReference>
<keyword evidence="1 2" id="KW-0732">Signal</keyword>
<dbReference type="OrthoDB" id="9900838at2759"/>
<dbReference type="GO" id="GO:0005886">
    <property type="term" value="C:plasma membrane"/>
    <property type="evidence" value="ECO:0007669"/>
    <property type="project" value="TreeGrafter"/>
</dbReference>
<dbReference type="PANTHER" id="PTHR16983">
    <property type="entry name" value="UPAR/LY6 DOMAIN-CONTAINING PROTEIN"/>
    <property type="match status" value="1"/>
</dbReference>
<dbReference type="CTD" id="57152"/>
<dbReference type="OMA" id="PKSCCYT"/>
<reference evidence="4" key="2">
    <citation type="submission" date="2025-08" db="UniProtKB">
        <authorList>
            <consortium name="Ensembl"/>
        </authorList>
    </citation>
    <scope>IDENTIFICATION</scope>
</reference>
<feature type="chain" id="PRO_5044134119" evidence="2">
    <location>
        <begin position="23"/>
        <end position="101"/>
    </location>
</feature>
<dbReference type="GO" id="GO:0030336">
    <property type="term" value="P:negative regulation of cell migration"/>
    <property type="evidence" value="ECO:0007669"/>
    <property type="project" value="Ensembl"/>
</dbReference>
<dbReference type="GeneID" id="105881105"/>
<reference evidence="4" key="3">
    <citation type="submission" date="2025-09" db="UniProtKB">
        <authorList>
            <consortium name="Ensembl"/>
        </authorList>
    </citation>
    <scope>IDENTIFICATION</scope>
</reference>
<dbReference type="Ensembl" id="ENSMICT00000064189.1">
    <property type="protein sequence ID" value="ENSMICP00000041258.1"/>
    <property type="gene ID" value="ENSMICG00000046668.1"/>
</dbReference>
<dbReference type="GO" id="GO:0005615">
    <property type="term" value="C:extracellular space"/>
    <property type="evidence" value="ECO:0007669"/>
    <property type="project" value="Ensembl"/>
</dbReference>
<evidence type="ECO:0000313" key="5">
    <source>
        <dbReference type="Proteomes" id="UP000694394"/>
    </source>
</evidence>